<dbReference type="InterPro" id="IPR017853">
    <property type="entry name" value="GH"/>
</dbReference>
<evidence type="ECO:0000256" key="3">
    <source>
        <dbReference type="ARBA" id="ARBA00012662"/>
    </source>
</evidence>
<keyword evidence="6" id="KW-0326">Glycosidase</keyword>
<evidence type="ECO:0000256" key="1">
    <source>
        <dbReference type="ARBA" id="ARBA00004071"/>
    </source>
</evidence>
<dbReference type="GO" id="GO:0005764">
    <property type="term" value="C:lysosome"/>
    <property type="evidence" value="ECO:0007669"/>
    <property type="project" value="TreeGrafter"/>
</dbReference>
<keyword evidence="4 8" id="KW-0732">Signal</keyword>
<proteinExistence type="inferred from homology"/>
<organism evidence="10 11">
    <name type="scientific">Paramuribaculum intestinale</name>
    <dbReference type="NCBI Taxonomy" id="2094151"/>
    <lineage>
        <taxon>Bacteria</taxon>
        <taxon>Pseudomonadati</taxon>
        <taxon>Bacteroidota</taxon>
        <taxon>Bacteroidia</taxon>
        <taxon>Bacteroidales</taxon>
        <taxon>Muribaculaceae</taxon>
        <taxon>Paramuribaculum</taxon>
    </lineage>
</organism>
<protein>
    <recommendedName>
        <fullName evidence="3">alpha-L-fucosidase</fullName>
        <ecNumber evidence="3">3.2.1.51</ecNumber>
    </recommendedName>
</protein>
<dbReference type="InterPro" id="IPR057739">
    <property type="entry name" value="Glyco_hydro_29_N"/>
</dbReference>
<dbReference type="EMBL" id="PUBV01000006">
    <property type="protein sequence ID" value="PWB08446.1"/>
    <property type="molecule type" value="Genomic_DNA"/>
</dbReference>
<accession>A0A2V1IUB6</accession>
<evidence type="ECO:0000256" key="7">
    <source>
        <dbReference type="PIRSR" id="PIRSR001092-1"/>
    </source>
</evidence>
<comment type="caution">
    <text evidence="10">The sequence shown here is derived from an EMBL/GenBank/DDBJ whole genome shotgun (WGS) entry which is preliminary data.</text>
</comment>
<dbReference type="PIRSF" id="PIRSF001092">
    <property type="entry name" value="Alpha-L-fucosidase"/>
    <property type="match status" value="1"/>
</dbReference>
<dbReference type="AlphaFoldDB" id="A0A2V1IUB6"/>
<dbReference type="PANTHER" id="PTHR10030:SF37">
    <property type="entry name" value="ALPHA-L-FUCOSIDASE-RELATED"/>
    <property type="match status" value="1"/>
</dbReference>
<comment type="similarity">
    <text evidence="2">Belongs to the glycosyl hydrolase 29 family.</text>
</comment>
<evidence type="ECO:0000313" key="10">
    <source>
        <dbReference type="EMBL" id="PWB08446.1"/>
    </source>
</evidence>
<dbReference type="SMART" id="SM00812">
    <property type="entry name" value="Alpha_L_fucos"/>
    <property type="match status" value="1"/>
</dbReference>
<comment type="function">
    <text evidence="1">Alpha-L-fucosidase is responsible for hydrolyzing the alpha-1,6-linked fucose joined to the reducing-end N-acetylglucosamine of the carbohydrate moieties of glycoproteins.</text>
</comment>
<dbReference type="Gene3D" id="3.20.20.80">
    <property type="entry name" value="Glycosidases"/>
    <property type="match status" value="1"/>
</dbReference>
<feature type="domain" description="Glycoside hydrolase family 29 N-terminal" evidence="9">
    <location>
        <begin position="33"/>
        <end position="350"/>
    </location>
</feature>
<evidence type="ECO:0000256" key="2">
    <source>
        <dbReference type="ARBA" id="ARBA00007951"/>
    </source>
</evidence>
<dbReference type="Gene3D" id="2.60.40.1180">
    <property type="entry name" value="Golgi alpha-mannosidase II"/>
    <property type="match status" value="1"/>
</dbReference>
<keyword evidence="11" id="KW-1185">Reference proteome</keyword>
<dbReference type="PRINTS" id="PR00741">
    <property type="entry name" value="GLHYDRLASE29"/>
</dbReference>
<feature type="chain" id="PRO_5015940193" description="alpha-L-fucosidase" evidence="8">
    <location>
        <begin position="22"/>
        <end position="438"/>
    </location>
</feature>
<evidence type="ECO:0000313" key="11">
    <source>
        <dbReference type="Proteomes" id="UP000244925"/>
    </source>
</evidence>
<dbReference type="InterPro" id="IPR016286">
    <property type="entry name" value="FUC_metazoa-typ"/>
</dbReference>
<dbReference type="PANTHER" id="PTHR10030">
    <property type="entry name" value="ALPHA-L-FUCOSIDASE"/>
    <property type="match status" value="1"/>
</dbReference>
<dbReference type="Proteomes" id="UP000244925">
    <property type="component" value="Unassembled WGS sequence"/>
</dbReference>
<dbReference type="EC" id="3.2.1.51" evidence="3"/>
<name>A0A2V1IUB6_9BACT</name>
<dbReference type="GeneID" id="93423297"/>
<dbReference type="GO" id="GO:0016139">
    <property type="term" value="P:glycoside catabolic process"/>
    <property type="evidence" value="ECO:0007669"/>
    <property type="project" value="TreeGrafter"/>
</dbReference>
<reference evidence="11" key="1">
    <citation type="submission" date="2018-02" db="EMBL/GenBank/DDBJ databases">
        <authorList>
            <person name="Clavel T."/>
            <person name="Strowig T."/>
        </authorList>
    </citation>
    <scope>NUCLEOTIDE SEQUENCE [LARGE SCALE GENOMIC DNA]</scope>
    <source>
        <strain evidence="11">DSM 100764</strain>
    </source>
</reference>
<feature type="signal peptide" evidence="8">
    <location>
        <begin position="1"/>
        <end position="21"/>
    </location>
</feature>
<dbReference type="Pfam" id="PF01120">
    <property type="entry name" value="Alpha_L_fucos"/>
    <property type="match status" value="1"/>
</dbReference>
<evidence type="ECO:0000259" key="9">
    <source>
        <dbReference type="Pfam" id="PF01120"/>
    </source>
</evidence>
<evidence type="ECO:0000256" key="6">
    <source>
        <dbReference type="ARBA" id="ARBA00023295"/>
    </source>
</evidence>
<gene>
    <name evidence="10" type="ORF">C5O25_04570</name>
</gene>
<dbReference type="GO" id="GO:0004560">
    <property type="term" value="F:alpha-L-fucosidase activity"/>
    <property type="evidence" value="ECO:0007669"/>
    <property type="project" value="InterPro"/>
</dbReference>
<dbReference type="InterPro" id="IPR013780">
    <property type="entry name" value="Glyco_hydro_b"/>
</dbReference>
<dbReference type="RefSeq" id="WP_107035549.1">
    <property type="nucleotide sequence ID" value="NZ_CAOLHR010000001.1"/>
</dbReference>
<evidence type="ECO:0000256" key="8">
    <source>
        <dbReference type="SAM" id="SignalP"/>
    </source>
</evidence>
<dbReference type="SUPFAM" id="SSF51445">
    <property type="entry name" value="(Trans)glycosidases"/>
    <property type="match status" value="1"/>
</dbReference>
<keyword evidence="5" id="KW-0378">Hydrolase</keyword>
<feature type="site" description="May be important for catalysis" evidence="7">
    <location>
        <position position="282"/>
    </location>
</feature>
<dbReference type="InterPro" id="IPR000933">
    <property type="entry name" value="Glyco_hydro_29"/>
</dbReference>
<evidence type="ECO:0000256" key="4">
    <source>
        <dbReference type="ARBA" id="ARBA00022729"/>
    </source>
</evidence>
<evidence type="ECO:0000256" key="5">
    <source>
        <dbReference type="ARBA" id="ARBA00022801"/>
    </source>
</evidence>
<sequence>MKKIMAAAIAATLTAGIPASASTPDSYVPSPEIVTAQQEFADNGFGIFLHWGIYSLFGQGEWYLNYGASAEEYAKSAKAFYPADFNAAEWVKAFKDAGAKYITFTTRHHDGFSMFATRQSDYNIVDATPFKRDILKELADECEKQGLKLHLYYSHIDWTRPDYPSGRTGLKTGRDTTLRDWPSYYKFMNNQLTELLTNYGKIGAIWFDGKWDHDQDSTAFDWQLPEQYALIHRLQPGTLIANNHHETPYPGEDFQIFERDLPGQNEHGLSGQDVSQLPLETCATMNGMWGYKIMDQNYKSVPELIELLVNARGKGANLLLNIGPQPNGELPAAALDRLKGMGEWLRANGETVYGVRAADFPAQSWGTATRKGDKLYLHVFRPEGNEITVPTALKIKSAKEFATKSTLKHSRLKEGGVKITLPEIPQGTIDYIIELETK</sequence>
<dbReference type="GO" id="GO:0006004">
    <property type="term" value="P:fucose metabolic process"/>
    <property type="evidence" value="ECO:0007669"/>
    <property type="project" value="InterPro"/>
</dbReference>